<dbReference type="PANTHER" id="PTHR34801">
    <property type="entry name" value="EXPRESSED PROTEIN"/>
    <property type="match status" value="1"/>
</dbReference>
<sequence>MFGKLTVVYLALGLAGCAGTMPSHLGVKDGKLAACPASPNCVSSQAPQSDGQHHITALDLRAADVRWQEVVAVAAALPRTRVIRQQEGYLHAESRSALLGFVDDVELYRAPGASRLELRSASRLGYSDLGVNRSRMDALRSALDRAGLLQE</sequence>
<dbReference type="PANTHER" id="PTHR34801:SF6">
    <property type="entry name" value="SLL1620 PROTEIN"/>
    <property type="match status" value="1"/>
</dbReference>
<keyword evidence="2" id="KW-1185">Reference proteome</keyword>
<dbReference type="EMBL" id="WSSB01000012">
    <property type="protein sequence ID" value="MXR37835.1"/>
    <property type="molecule type" value="Genomic_DNA"/>
</dbReference>
<dbReference type="PROSITE" id="PS51257">
    <property type="entry name" value="PROKAR_LIPOPROTEIN"/>
    <property type="match status" value="1"/>
</dbReference>
<evidence type="ECO:0000313" key="1">
    <source>
        <dbReference type="EMBL" id="MXR37835.1"/>
    </source>
</evidence>
<proteinExistence type="predicted"/>
<comment type="caution">
    <text evidence="1">The sequence shown here is derived from an EMBL/GenBank/DDBJ whole genome shotgun (WGS) entry which is preliminary data.</text>
</comment>
<accession>A0A845BNA2</accession>
<dbReference type="Proteomes" id="UP000467214">
    <property type="component" value="Unassembled WGS sequence"/>
</dbReference>
<gene>
    <name evidence="1" type="ORF">GQF02_12705</name>
</gene>
<dbReference type="AlphaFoldDB" id="A0A845BNA2"/>
<dbReference type="InterPro" id="IPR010865">
    <property type="entry name" value="DUF1499"/>
</dbReference>
<dbReference type="RefSeq" id="WP_124736173.1">
    <property type="nucleotide sequence ID" value="NZ_WSSB01000012.1"/>
</dbReference>
<dbReference type="PIRSF" id="PIRSF026426">
    <property type="entry name" value="DUF1499"/>
    <property type="match status" value="1"/>
</dbReference>
<protein>
    <submittedName>
        <fullName evidence="1">DUF1499 domain-containing protein</fullName>
    </submittedName>
</protein>
<evidence type="ECO:0000313" key="2">
    <source>
        <dbReference type="Proteomes" id="UP000467214"/>
    </source>
</evidence>
<dbReference type="Pfam" id="PF07386">
    <property type="entry name" value="DUF1499"/>
    <property type="match status" value="1"/>
</dbReference>
<reference evidence="1 2" key="1">
    <citation type="submission" date="2019-12" db="EMBL/GenBank/DDBJ databases">
        <title>Neisseriaceae gen. nov. sp. Genome sequencing and assembly.</title>
        <authorList>
            <person name="Liu Z."/>
            <person name="Li A."/>
        </authorList>
    </citation>
    <scope>NUCLEOTIDE SEQUENCE [LARGE SCALE GENOMIC DNA]</scope>
    <source>
        <strain evidence="1 2">B2N2-7</strain>
    </source>
</reference>
<name>A0A845BNA2_9NEIS</name>
<organism evidence="1 2">
    <name type="scientific">Craterilacuibacter sinensis</name>
    <dbReference type="NCBI Taxonomy" id="2686017"/>
    <lineage>
        <taxon>Bacteria</taxon>
        <taxon>Pseudomonadati</taxon>
        <taxon>Pseudomonadota</taxon>
        <taxon>Betaproteobacteria</taxon>
        <taxon>Neisseriales</taxon>
        <taxon>Neisseriaceae</taxon>
        <taxon>Craterilacuibacter</taxon>
    </lineage>
</organism>